<gene>
    <name evidence="2" type="ORF">EJD97_000952</name>
</gene>
<accession>A0A6N2C5Y1</accession>
<comment type="caution">
    <text evidence="2">The sequence shown here is derived from an EMBL/GenBank/DDBJ whole genome shotgun (WGS) entry which is preliminary data.</text>
</comment>
<name>A0A6N2C5Y1_SOLCI</name>
<proteinExistence type="predicted"/>
<reference evidence="2" key="1">
    <citation type="submission" date="2019-05" db="EMBL/GenBank/DDBJ databases">
        <title>The de novo reference genome and transcriptome assemblies of the wild tomato species Solanum chilense.</title>
        <authorList>
            <person name="Stam R."/>
            <person name="Nosenko T."/>
            <person name="Hoerger A.C."/>
            <person name="Stephan W."/>
            <person name="Seidel M.A."/>
            <person name="Kuhn J.M.M."/>
            <person name="Haberer G."/>
            <person name="Tellier A."/>
        </authorList>
    </citation>
    <scope>NUCLEOTIDE SEQUENCE</scope>
    <source>
        <tissue evidence="2">Mature leaves</tissue>
    </source>
</reference>
<dbReference type="EMBL" id="RXGB01001089">
    <property type="protein sequence ID" value="TMX00362.1"/>
    <property type="molecule type" value="Genomic_DNA"/>
</dbReference>
<evidence type="ECO:0000256" key="1">
    <source>
        <dbReference type="SAM" id="MobiDB-lite"/>
    </source>
</evidence>
<protein>
    <submittedName>
        <fullName evidence="2">Uncharacterized protein</fullName>
    </submittedName>
</protein>
<feature type="compositionally biased region" description="Polar residues" evidence="1">
    <location>
        <begin position="177"/>
        <end position="192"/>
    </location>
</feature>
<organism evidence="2">
    <name type="scientific">Solanum chilense</name>
    <name type="common">Tomato</name>
    <name type="synonym">Lycopersicon chilense</name>
    <dbReference type="NCBI Taxonomy" id="4083"/>
    <lineage>
        <taxon>Eukaryota</taxon>
        <taxon>Viridiplantae</taxon>
        <taxon>Streptophyta</taxon>
        <taxon>Embryophyta</taxon>
        <taxon>Tracheophyta</taxon>
        <taxon>Spermatophyta</taxon>
        <taxon>Magnoliopsida</taxon>
        <taxon>eudicotyledons</taxon>
        <taxon>Gunneridae</taxon>
        <taxon>Pentapetalae</taxon>
        <taxon>asterids</taxon>
        <taxon>lamiids</taxon>
        <taxon>Solanales</taxon>
        <taxon>Solanaceae</taxon>
        <taxon>Solanoideae</taxon>
        <taxon>Solaneae</taxon>
        <taxon>Solanum</taxon>
        <taxon>Solanum subgen. Lycopersicon</taxon>
    </lineage>
</organism>
<feature type="region of interest" description="Disordered" evidence="1">
    <location>
        <begin position="167"/>
        <end position="192"/>
    </location>
</feature>
<sequence length="279" mass="32230">MPPRRANAWMRMPGIQRMNPHEFLGSQTGQHPQNFLDKIKKIFEVMQVSGNDQDQLASYQLKDVAHIWLMTHAHKDDSEKIWEQAKENKKAGIANYDYSQQKSGGGNRRKVSRNFQPRAFHHLVFHPPIKFMIKRLGHEDLSRESVSSTKTYPTCLKCTRTIKVEGLSRQGQGGSNGRTQSTTSAPLASRPTQQEYCRTKIVHFQLPNEPIIEWKSSSLAPTGRFISYLKARKMNYRGYIYHLVWVKDSRYETPTLESVPLLSEFPEAFLEDLTIIPRK</sequence>
<evidence type="ECO:0000313" key="2">
    <source>
        <dbReference type="EMBL" id="TMX00362.1"/>
    </source>
</evidence>
<dbReference type="AlphaFoldDB" id="A0A6N2C5Y1"/>